<name>A0A7M2RN45_9FIRM</name>
<keyword evidence="1" id="KW-1133">Transmembrane helix</keyword>
<dbReference type="RefSeq" id="WP_193737106.1">
    <property type="nucleotide sequence ID" value="NZ_CP063304.1"/>
</dbReference>
<organism evidence="3 4">
    <name type="scientific">Blautia liquoris</name>
    <dbReference type="NCBI Taxonomy" id="2779518"/>
    <lineage>
        <taxon>Bacteria</taxon>
        <taxon>Bacillati</taxon>
        <taxon>Bacillota</taxon>
        <taxon>Clostridia</taxon>
        <taxon>Lachnospirales</taxon>
        <taxon>Lachnospiraceae</taxon>
        <taxon>Blautia</taxon>
    </lineage>
</organism>
<keyword evidence="4" id="KW-1185">Reference proteome</keyword>
<reference evidence="3 4" key="1">
    <citation type="submission" date="2020-10" db="EMBL/GenBank/DDBJ databases">
        <title>Blautia liquoris sp.nov., isolated from the mud in a fermentation cellar used for the production of Chinese strong-flavoured liquor.</title>
        <authorList>
            <person name="Lu L."/>
        </authorList>
    </citation>
    <scope>NUCLEOTIDE SEQUENCE [LARGE SCALE GENOMIC DNA]</scope>
    <source>
        <strain evidence="3 4">LZLJ-3</strain>
    </source>
</reference>
<sequence>MKQMWKKITGFFLAFVCTVPLMASPVFAKVQDSVKDSIAQNFESLVDMMNNYSEDEMATQIEPMESEFLNSMVDRYYGIQKDAGSFKEIKNSEVIVNEADKTADVIMDVSFENGNAVISAVCNYDLAATATSFDQLWSGFDMDINYPISVMLKRASTGQKTCFVLAALLIILVLVWYFRKKDSNQINEEASEKKSDKDINNDTIILNETDVSTSDHITNEELTAILSAAVLAYEEEQQTQEGYIARKLKNRNKNWRRF</sequence>
<evidence type="ECO:0000313" key="4">
    <source>
        <dbReference type="Proteomes" id="UP000593601"/>
    </source>
</evidence>
<keyword evidence="1" id="KW-0472">Membrane</keyword>
<dbReference type="KEGG" id="bliq:INP51_07710"/>
<evidence type="ECO:0000256" key="1">
    <source>
        <dbReference type="SAM" id="Phobius"/>
    </source>
</evidence>
<proteinExistence type="predicted"/>
<gene>
    <name evidence="3" type="ORF">INP51_07710</name>
</gene>
<dbReference type="Proteomes" id="UP000593601">
    <property type="component" value="Chromosome"/>
</dbReference>
<accession>A0A7M2RN45</accession>
<keyword evidence="1" id="KW-0812">Transmembrane</keyword>
<dbReference type="AlphaFoldDB" id="A0A7M2RN45"/>
<dbReference type="EMBL" id="CP063304">
    <property type="protein sequence ID" value="QOV20792.1"/>
    <property type="molecule type" value="Genomic_DNA"/>
</dbReference>
<dbReference type="Gene3D" id="3.10.450.590">
    <property type="match status" value="1"/>
</dbReference>
<feature type="chain" id="PRO_5033008517" description="Oxaloacetate decarboxylase, gamma chain" evidence="2">
    <location>
        <begin position="29"/>
        <end position="258"/>
    </location>
</feature>
<keyword evidence="2" id="KW-0732">Signal</keyword>
<feature type="signal peptide" evidence="2">
    <location>
        <begin position="1"/>
        <end position="28"/>
    </location>
</feature>
<feature type="transmembrane region" description="Helical" evidence="1">
    <location>
        <begin position="158"/>
        <end position="178"/>
    </location>
</feature>
<protein>
    <recommendedName>
        <fullName evidence="5">Oxaloacetate decarboxylase, gamma chain</fullName>
    </recommendedName>
</protein>
<evidence type="ECO:0000256" key="2">
    <source>
        <dbReference type="SAM" id="SignalP"/>
    </source>
</evidence>
<evidence type="ECO:0000313" key="3">
    <source>
        <dbReference type="EMBL" id="QOV20792.1"/>
    </source>
</evidence>
<evidence type="ECO:0008006" key="5">
    <source>
        <dbReference type="Google" id="ProtNLM"/>
    </source>
</evidence>